<dbReference type="Gene3D" id="3.40.30.10">
    <property type="entry name" value="Glutaredoxin"/>
    <property type="match status" value="1"/>
</dbReference>
<feature type="signal peptide" evidence="5">
    <location>
        <begin position="1"/>
        <end position="19"/>
    </location>
</feature>
<dbReference type="PANTHER" id="PTHR42852">
    <property type="entry name" value="THIOL:DISULFIDE INTERCHANGE PROTEIN DSBE"/>
    <property type="match status" value="1"/>
</dbReference>
<proteinExistence type="predicted"/>
<dbReference type="InterPro" id="IPR036249">
    <property type="entry name" value="Thioredoxin-like_sf"/>
</dbReference>
<sequence>MFKKISLLAAAFLPLAVAAQTPENFTLSGKLSNITQPLKAYMVYQYGATNVIDSATLVNGSFQFSGQVLNPVNAVMALDHKGVGFSHLNGRDDILSFYLEKGNIVLSGTDSLAKAKIAGSPINDENAQLQASLGLINARAKKLYADAQAAPAAQQQSVAYQNQLQANLKVLQKQQEDVLKNFVATHKNSYLSLMALSSLGNPNADVSGLEPLYEGLSQNLKDTEAGKLLHQSLAGLKATAIGTQAPDFTQPDVNGKPVSLSSFKGKYVLIDFWASWCPPCRQENPNVVRVFNKYKTKNFTILGVSLDRPGAKEAWQQAVKSDGLTWTQVSDLKYWQNEAAALYKVQSIPQNFLIDPSGKIIAKNLRGEDLEAKLAELFGKI</sequence>
<dbReference type="KEGG" id="mrob:HH214_14875"/>
<dbReference type="InterPro" id="IPR050553">
    <property type="entry name" value="Thioredoxin_ResA/DsbE_sf"/>
</dbReference>
<evidence type="ECO:0000256" key="3">
    <source>
        <dbReference type="ARBA" id="ARBA00023157"/>
    </source>
</evidence>
<evidence type="ECO:0000256" key="4">
    <source>
        <dbReference type="ARBA" id="ARBA00023284"/>
    </source>
</evidence>
<evidence type="ECO:0000256" key="1">
    <source>
        <dbReference type="ARBA" id="ARBA00004196"/>
    </source>
</evidence>
<dbReference type="InterPro" id="IPR000866">
    <property type="entry name" value="AhpC/TSA"/>
</dbReference>
<dbReference type="GO" id="GO:0017004">
    <property type="term" value="P:cytochrome complex assembly"/>
    <property type="evidence" value="ECO:0007669"/>
    <property type="project" value="UniProtKB-KW"/>
</dbReference>
<organism evidence="7 8">
    <name type="scientific">Mucilaginibacter robiniae</name>
    <dbReference type="NCBI Taxonomy" id="2728022"/>
    <lineage>
        <taxon>Bacteria</taxon>
        <taxon>Pseudomonadati</taxon>
        <taxon>Bacteroidota</taxon>
        <taxon>Sphingobacteriia</taxon>
        <taxon>Sphingobacteriales</taxon>
        <taxon>Sphingobacteriaceae</taxon>
        <taxon>Mucilaginibacter</taxon>
    </lineage>
</organism>
<feature type="domain" description="Thioredoxin" evidence="6">
    <location>
        <begin position="239"/>
        <end position="381"/>
    </location>
</feature>
<evidence type="ECO:0000259" key="6">
    <source>
        <dbReference type="PROSITE" id="PS51352"/>
    </source>
</evidence>
<dbReference type="Proteomes" id="UP000503278">
    <property type="component" value="Chromosome"/>
</dbReference>
<gene>
    <name evidence="7" type="ORF">HH214_14875</name>
</gene>
<comment type="subcellular location">
    <subcellularLocation>
        <location evidence="1">Cell envelope</location>
    </subcellularLocation>
</comment>
<dbReference type="InterPro" id="IPR013766">
    <property type="entry name" value="Thioredoxin_domain"/>
</dbReference>
<dbReference type="GO" id="GO:0016491">
    <property type="term" value="F:oxidoreductase activity"/>
    <property type="evidence" value="ECO:0007669"/>
    <property type="project" value="InterPro"/>
</dbReference>
<reference evidence="7 8" key="1">
    <citation type="submission" date="2020-04" db="EMBL/GenBank/DDBJ databases">
        <title>Genome sequencing of novel species.</title>
        <authorList>
            <person name="Heo J."/>
            <person name="Kim S.-J."/>
            <person name="Kim J.-S."/>
            <person name="Hong S.-B."/>
            <person name="Kwon S.-W."/>
        </authorList>
    </citation>
    <scope>NUCLEOTIDE SEQUENCE [LARGE SCALE GENOMIC DNA]</scope>
    <source>
        <strain evidence="7 8">F39-2</strain>
    </source>
</reference>
<dbReference type="PROSITE" id="PS00194">
    <property type="entry name" value="THIOREDOXIN_1"/>
    <property type="match status" value="1"/>
</dbReference>
<dbReference type="Pfam" id="PF14289">
    <property type="entry name" value="DUF4369"/>
    <property type="match status" value="1"/>
</dbReference>
<feature type="chain" id="PRO_5029613014" evidence="5">
    <location>
        <begin position="20"/>
        <end position="381"/>
    </location>
</feature>
<dbReference type="GO" id="GO:0016209">
    <property type="term" value="F:antioxidant activity"/>
    <property type="evidence" value="ECO:0007669"/>
    <property type="project" value="InterPro"/>
</dbReference>
<evidence type="ECO:0000313" key="7">
    <source>
        <dbReference type="EMBL" id="QJD97060.1"/>
    </source>
</evidence>
<keyword evidence="4" id="KW-0676">Redox-active center</keyword>
<dbReference type="CDD" id="cd02966">
    <property type="entry name" value="TlpA_like_family"/>
    <property type="match status" value="1"/>
</dbReference>
<evidence type="ECO:0000256" key="2">
    <source>
        <dbReference type="ARBA" id="ARBA00022748"/>
    </source>
</evidence>
<dbReference type="EMBL" id="CP051682">
    <property type="protein sequence ID" value="QJD97060.1"/>
    <property type="molecule type" value="Genomic_DNA"/>
</dbReference>
<name>A0A7L5E108_9SPHI</name>
<accession>A0A7L5E108</accession>
<keyword evidence="3" id="KW-1015">Disulfide bond</keyword>
<keyword evidence="2" id="KW-0201">Cytochrome c-type biogenesis</keyword>
<dbReference type="GO" id="GO:0030313">
    <property type="term" value="C:cell envelope"/>
    <property type="evidence" value="ECO:0007669"/>
    <property type="project" value="UniProtKB-SubCell"/>
</dbReference>
<protein>
    <submittedName>
        <fullName evidence="7">AhpC/TSA family protein</fullName>
    </submittedName>
</protein>
<dbReference type="InterPro" id="IPR025380">
    <property type="entry name" value="DUF4369"/>
</dbReference>
<dbReference type="AlphaFoldDB" id="A0A7L5E108"/>
<keyword evidence="8" id="KW-1185">Reference proteome</keyword>
<evidence type="ECO:0000313" key="8">
    <source>
        <dbReference type="Proteomes" id="UP000503278"/>
    </source>
</evidence>
<dbReference type="Pfam" id="PF00578">
    <property type="entry name" value="AhpC-TSA"/>
    <property type="match status" value="1"/>
</dbReference>
<dbReference type="SUPFAM" id="SSF52833">
    <property type="entry name" value="Thioredoxin-like"/>
    <property type="match status" value="1"/>
</dbReference>
<dbReference type="PROSITE" id="PS51352">
    <property type="entry name" value="THIOREDOXIN_2"/>
    <property type="match status" value="1"/>
</dbReference>
<evidence type="ECO:0000256" key="5">
    <source>
        <dbReference type="SAM" id="SignalP"/>
    </source>
</evidence>
<dbReference type="PANTHER" id="PTHR42852:SF6">
    <property type="entry name" value="THIOL:DISULFIDE INTERCHANGE PROTEIN DSBE"/>
    <property type="match status" value="1"/>
</dbReference>
<keyword evidence="5" id="KW-0732">Signal</keyword>
<dbReference type="InterPro" id="IPR017937">
    <property type="entry name" value="Thioredoxin_CS"/>
</dbReference>